<dbReference type="Proteomes" id="UP000011713">
    <property type="component" value="Unassembled WGS sequence"/>
</dbReference>
<dbReference type="EnsemblProtists" id="HpaT812045">
    <property type="protein sequence ID" value="HpaP812045"/>
    <property type="gene ID" value="HpaG812045"/>
</dbReference>
<dbReference type="AlphaFoldDB" id="M4BZM2"/>
<reference evidence="2" key="1">
    <citation type="journal article" date="2010" name="Science">
        <title>Signatures of adaptation to obligate biotrophy in the Hyaloperonospora arabidopsidis genome.</title>
        <authorList>
            <person name="Baxter L."/>
            <person name="Tripathy S."/>
            <person name="Ishaque N."/>
            <person name="Boot N."/>
            <person name="Cabral A."/>
            <person name="Kemen E."/>
            <person name="Thines M."/>
            <person name="Ah-Fong A."/>
            <person name="Anderson R."/>
            <person name="Badejoko W."/>
            <person name="Bittner-Eddy P."/>
            <person name="Boore J.L."/>
            <person name="Chibucos M.C."/>
            <person name="Coates M."/>
            <person name="Dehal P."/>
            <person name="Delehaunty K."/>
            <person name="Dong S."/>
            <person name="Downton P."/>
            <person name="Dumas B."/>
            <person name="Fabro G."/>
            <person name="Fronick C."/>
            <person name="Fuerstenberg S.I."/>
            <person name="Fulton L."/>
            <person name="Gaulin E."/>
            <person name="Govers F."/>
            <person name="Hughes L."/>
            <person name="Humphray S."/>
            <person name="Jiang R.H."/>
            <person name="Judelson H."/>
            <person name="Kamoun S."/>
            <person name="Kyung K."/>
            <person name="Meijer H."/>
            <person name="Minx P."/>
            <person name="Morris P."/>
            <person name="Nelson J."/>
            <person name="Phuntumart V."/>
            <person name="Qutob D."/>
            <person name="Rehmany A."/>
            <person name="Rougon-Cardoso A."/>
            <person name="Ryden P."/>
            <person name="Torto-Alalibo T."/>
            <person name="Studholme D."/>
            <person name="Wang Y."/>
            <person name="Win J."/>
            <person name="Wood J."/>
            <person name="Clifton S.W."/>
            <person name="Rogers J."/>
            <person name="Van den Ackerveken G."/>
            <person name="Jones J.D."/>
            <person name="McDowell J.M."/>
            <person name="Beynon J."/>
            <person name="Tyler B.M."/>
        </authorList>
    </citation>
    <scope>NUCLEOTIDE SEQUENCE [LARGE SCALE GENOMIC DNA]</scope>
    <source>
        <strain evidence="2">Emoy2</strain>
    </source>
</reference>
<protein>
    <submittedName>
        <fullName evidence="1">Uncharacterized protein</fullName>
    </submittedName>
</protein>
<dbReference type="InParanoid" id="M4BZM2"/>
<evidence type="ECO:0000313" key="1">
    <source>
        <dbReference type="EnsemblProtists" id="HpaP812045"/>
    </source>
</evidence>
<dbReference type="VEuPathDB" id="FungiDB:HpaG812045"/>
<evidence type="ECO:0000313" key="2">
    <source>
        <dbReference type="Proteomes" id="UP000011713"/>
    </source>
</evidence>
<sequence length="99" mass="10854">MFPKRDITAFVGSPRATLLADVPDIVNDYDRAVIGIASVELLAILEDSSIKNAAHILMLETFPLESEFLGLVQIIDARPLSFESIHTLVGDHHTLARIS</sequence>
<proteinExistence type="predicted"/>
<dbReference type="HOGENOM" id="CLU_2325211_0_0_1"/>
<accession>M4BZM2</accession>
<dbReference type="EMBL" id="JH598063">
    <property type="status" value="NOT_ANNOTATED_CDS"/>
    <property type="molecule type" value="Genomic_DNA"/>
</dbReference>
<name>M4BZM2_HYAAE</name>
<organism evidence="1 2">
    <name type="scientific">Hyaloperonospora arabidopsidis (strain Emoy2)</name>
    <name type="common">Downy mildew agent</name>
    <name type="synonym">Peronospora arabidopsidis</name>
    <dbReference type="NCBI Taxonomy" id="559515"/>
    <lineage>
        <taxon>Eukaryota</taxon>
        <taxon>Sar</taxon>
        <taxon>Stramenopiles</taxon>
        <taxon>Oomycota</taxon>
        <taxon>Peronosporomycetes</taxon>
        <taxon>Peronosporales</taxon>
        <taxon>Peronosporaceae</taxon>
        <taxon>Hyaloperonospora</taxon>
    </lineage>
</organism>
<keyword evidence="2" id="KW-1185">Reference proteome</keyword>
<reference evidence="1" key="2">
    <citation type="submission" date="2015-06" db="UniProtKB">
        <authorList>
            <consortium name="EnsemblProtists"/>
        </authorList>
    </citation>
    <scope>IDENTIFICATION</scope>
    <source>
        <strain evidence="1">Emoy2</strain>
    </source>
</reference>